<evidence type="ECO:0000256" key="1">
    <source>
        <dbReference type="SAM" id="SignalP"/>
    </source>
</evidence>
<keyword evidence="1" id="KW-0732">Signal</keyword>
<sequence length="196" mass="22393">MIPLQLIIVLLLKFPEVFGSRFIAAHLIHIAVQKCCPETMQNCCKDSLRKDRPIHCASHSASQSINAAICLEKYFYNGSIIQTGAHKCCWLMSSEKCSDSCEQHLLQPTLPFSEKFSFIDGCPSGASTEETYSCLHHEHPLRDCFSLCRGFTEKRMKQLGWNEQDIGEENEFEPLRDCPIYKKFMESSPCIFNTEK</sequence>
<dbReference type="AlphaFoldDB" id="A0A915D6F8"/>
<dbReference type="Gene3D" id="1.10.150.360">
    <property type="match status" value="1"/>
</dbReference>
<protein>
    <recommendedName>
        <fullName evidence="4">Domain of unknown function DB domain-containing protein</fullName>
    </recommendedName>
</protein>
<dbReference type="SUPFAM" id="SSF110014">
    <property type="entry name" value="Her-1"/>
    <property type="match status" value="1"/>
</dbReference>
<dbReference type="Proteomes" id="UP000887574">
    <property type="component" value="Unplaced"/>
</dbReference>
<name>A0A915D6F8_9BILA</name>
<dbReference type="InterPro" id="IPR036341">
    <property type="entry name" value="Her-1_sf"/>
</dbReference>
<dbReference type="WBParaSite" id="jg16492">
    <property type="protein sequence ID" value="jg16492"/>
    <property type="gene ID" value="jg16492"/>
</dbReference>
<evidence type="ECO:0000313" key="3">
    <source>
        <dbReference type="WBParaSite" id="jg16492"/>
    </source>
</evidence>
<accession>A0A915D6F8</accession>
<evidence type="ECO:0008006" key="4">
    <source>
        <dbReference type="Google" id="ProtNLM"/>
    </source>
</evidence>
<organism evidence="2 3">
    <name type="scientific">Ditylenchus dipsaci</name>
    <dbReference type="NCBI Taxonomy" id="166011"/>
    <lineage>
        <taxon>Eukaryota</taxon>
        <taxon>Metazoa</taxon>
        <taxon>Ecdysozoa</taxon>
        <taxon>Nematoda</taxon>
        <taxon>Chromadorea</taxon>
        <taxon>Rhabditida</taxon>
        <taxon>Tylenchina</taxon>
        <taxon>Tylenchomorpha</taxon>
        <taxon>Sphaerularioidea</taxon>
        <taxon>Anguinidae</taxon>
        <taxon>Anguininae</taxon>
        <taxon>Ditylenchus</taxon>
    </lineage>
</organism>
<keyword evidence="2" id="KW-1185">Reference proteome</keyword>
<feature type="signal peptide" evidence="1">
    <location>
        <begin position="1"/>
        <end position="19"/>
    </location>
</feature>
<reference evidence="3" key="1">
    <citation type="submission" date="2022-11" db="UniProtKB">
        <authorList>
            <consortium name="WormBaseParasite"/>
        </authorList>
    </citation>
    <scope>IDENTIFICATION</scope>
</reference>
<proteinExistence type="predicted"/>
<feature type="chain" id="PRO_5037802795" description="Domain of unknown function DB domain-containing protein" evidence="1">
    <location>
        <begin position="20"/>
        <end position="196"/>
    </location>
</feature>
<evidence type="ECO:0000313" key="2">
    <source>
        <dbReference type="Proteomes" id="UP000887574"/>
    </source>
</evidence>